<dbReference type="AlphaFoldDB" id="A0AA36E0L6"/>
<proteinExistence type="predicted"/>
<keyword evidence="3" id="KW-0732">Signal</keyword>
<dbReference type="PANTHER" id="PTHR33214:SF69">
    <property type="entry name" value="BIFUNCTIONAL INHIBITOR_LIPID-TRANSFER PROTEIN_SEED STORAGE 2S ALBUMIN SUPERFAMILY PROTEIN"/>
    <property type="match status" value="1"/>
</dbReference>
<name>A0AA36E0L6_LACSI</name>
<sequence length="103" mass="11608">MNVPYVYGIAMILFGTLLLVKTQGGITSLYCDIEKLIPCLQYGDPAVRPPSRDSECCINIREQEPCLCMFWRDPEFQEEFDTPGALRVARFCRITLPNAAICG</sequence>
<evidence type="ECO:0000256" key="1">
    <source>
        <dbReference type="ARBA" id="ARBA00022448"/>
    </source>
</evidence>
<evidence type="ECO:0000313" key="5">
    <source>
        <dbReference type="EMBL" id="CAI9277903.1"/>
    </source>
</evidence>
<dbReference type="Pfam" id="PF14368">
    <property type="entry name" value="LTP_2"/>
    <property type="match status" value="1"/>
</dbReference>
<dbReference type="GO" id="GO:0008289">
    <property type="term" value="F:lipid binding"/>
    <property type="evidence" value="ECO:0007669"/>
    <property type="project" value="UniProtKB-KW"/>
</dbReference>
<dbReference type="Gene3D" id="1.10.110.10">
    <property type="entry name" value="Plant lipid-transfer and hydrophobic proteins"/>
    <property type="match status" value="1"/>
</dbReference>
<dbReference type="InterPro" id="IPR033872">
    <property type="entry name" value="nsLTP2"/>
</dbReference>
<gene>
    <name evidence="5" type="ORF">LSALG_LOCUS17808</name>
</gene>
<protein>
    <recommendedName>
        <fullName evidence="4">Bifunctional inhibitor/plant lipid transfer protein/seed storage helical domain-containing protein</fullName>
    </recommendedName>
</protein>
<dbReference type="InterPro" id="IPR036312">
    <property type="entry name" value="Bifun_inhib/LTP/seed_sf"/>
</dbReference>
<feature type="signal peptide" evidence="3">
    <location>
        <begin position="1"/>
        <end position="24"/>
    </location>
</feature>
<evidence type="ECO:0000313" key="6">
    <source>
        <dbReference type="Proteomes" id="UP001177003"/>
    </source>
</evidence>
<keyword evidence="6" id="KW-1185">Reference proteome</keyword>
<feature type="domain" description="Bifunctional inhibitor/plant lipid transfer protein/seed storage helical" evidence="4">
    <location>
        <begin position="31"/>
        <end position="102"/>
    </location>
</feature>
<evidence type="ECO:0000256" key="2">
    <source>
        <dbReference type="ARBA" id="ARBA00023121"/>
    </source>
</evidence>
<keyword evidence="1" id="KW-0813">Transport</keyword>
<keyword evidence="2" id="KW-0446">Lipid-binding</keyword>
<dbReference type="Proteomes" id="UP001177003">
    <property type="component" value="Chromosome 3"/>
</dbReference>
<dbReference type="InterPro" id="IPR016140">
    <property type="entry name" value="Bifunc_inhib/LTP/seed_store"/>
</dbReference>
<reference evidence="5" key="1">
    <citation type="submission" date="2023-04" db="EMBL/GenBank/DDBJ databases">
        <authorList>
            <person name="Vijverberg K."/>
            <person name="Xiong W."/>
            <person name="Schranz E."/>
        </authorList>
    </citation>
    <scope>NUCLEOTIDE SEQUENCE</scope>
</reference>
<dbReference type="SUPFAM" id="SSF47699">
    <property type="entry name" value="Bifunctional inhibitor/lipid-transfer protein/seed storage 2S albumin"/>
    <property type="match status" value="1"/>
</dbReference>
<dbReference type="EMBL" id="OX465079">
    <property type="protein sequence ID" value="CAI9277903.1"/>
    <property type="molecule type" value="Genomic_DNA"/>
</dbReference>
<accession>A0AA36E0L6</accession>
<dbReference type="GO" id="GO:0006869">
    <property type="term" value="P:lipid transport"/>
    <property type="evidence" value="ECO:0007669"/>
    <property type="project" value="InterPro"/>
</dbReference>
<feature type="chain" id="PRO_5041382121" description="Bifunctional inhibitor/plant lipid transfer protein/seed storage helical domain-containing protein" evidence="3">
    <location>
        <begin position="25"/>
        <end position="103"/>
    </location>
</feature>
<evidence type="ECO:0000256" key="3">
    <source>
        <dbReference type="SAM" id="SignalP"/>
    </source>
</evidence>
<dbReference type="PANTHER" id="PTHR33214">
    <property type="entry name" value="BIFUNCTIONAL INHIBITOR/LIPID-TRANSFER PROTEIN/SEED STORAGE 2S ALBUMIN SUPERFAMILY PROTEIN"/>
    <property type="match status" value="1"/>
</dbReference>
<evidence type="ECO:0000259" key="4">
    <source>
        <dbReference type="Pfam" id="PF14368"/>
    </source>
</evidence>
<organism evidence="5 6">
    <name type="scientific">Lactuca saligna</name>
    <name type="common">Willowleaf lettuce</name>
    <dbReference type="NCBI Taxonomy" id="75948"/>
    <lineage>
        <taxon>Eukaryota</taxon>
        <taxon>Viridiplantae</taxon>
        <taxon>Streptophyta</taxon>
        <taxon>Embryophyta</taxon>
        <taxon>Tracheophyta</taxon>
        <taxon>Spermatophyta</taxon>
        <taxon>Magnoliopsida</taxon>
        <taxon>eudicotyledons</taxon>
        <taxon>Gunneridae</taxon>
        <taxon>Pentapetalae</taxon>
        <taxon>asterids</taxon>
        <taxon>campanulids</taxon>
        <taxon>Asterales</taxon>
        <taxon>Asteraceae</taxon>
        <taxon>Cichorioideae</taxon>
        <taxon>Cichorieae</taxon>
        <taxon>Lactucinae</taxon>
        <taxon>Lactuca</taxon>
    </lineage>
</organism>